<organism evidence="1 2">
    <name type="scientific">Cyclocybe aegerita</name>
    <name type="common">Black poplar mushroom</name>
    <name type="synonym">Agrocybe aegerita</name>
    <dbReference type="NCBI Taxonomy" id="1973307"/>
    <lineage>
        <taxon>Eukaryota</taxon>
        <taxon>Fungi</taxon>
        <taxon>Dikarya</taxon>
        <taxon>Basidiomycota</taxon>
        <taxon>Agaricomycotina</taxon>
        <taxon>Agaricomycetes</taxon>
        <taxon>Agaricomycetidae</taxon>
        <taxon>Agaricales</taxon>
        <taxon>Agaricineae</taxon>
        <taxon>Bolbitiaceae</taxon>
        <taxon>Cyclocybe</taxon>
    </lineage>
</organism>
<dbReference type="AlphaFoldDB" id="A0A8S0WA35"/>
<reference evidence="1 2" key="1">
    <citation type="submission" date="2020-01" db="EMBL/GenBank/DDBJ databases">
        <authorList>
            <person name="Gupta K D."/>
        </authorList>
    </citation>
    <scope>NUCLEOTIDE SEQUENCE [LARGE SCALE GENOMIC DNA]</scope>
</reference>
<dbReference type="OrthoDB" id="1750432at2759"/>
<dbReference type="SUPFAM" id="SSF50630">
    <property type="entry name" value="Acid proteases"/>
    <property type="match status" value="1"/>
</dbReference>
<name>A0A8S0WA35_CYCAE</name>
<dbReference type="Gene3D" id="2.40.70.10">
    <property type="entry name" value="Acid Proteases"/>
    <property type="match status" value="1"/>
</dbReference>
<proteinExistence type="predicted"/>
<protein>
    <recommendedName>
        <fullName evidence="3">Aspartic peptidase DDI1-type domain-containing protein</fullName>
    </recommendedName>
</protein>
<dbReference type="Pfam" id="PF08284">
    <property type="entry name" value="RVP_2"/>
    <property type="match status" value="1"/>
</dbReference>
<gene>
    <name evidence="1" type="ORF">AAE3_LOCUS10482</name>
</gene>
<sequence>MATKNRFAALKGTMEQGTPAQASAYFMEIESAACRIEDLDFEEELEGETIAEEELNDSDAETLNELTPEDKVRNMTYKEMAQNIYDPDGQGKVGDPLSTQVEFMLESMRPYPGDPSWESKVNDRFCVYSVGESKLCILDEVTGEQEILEVSKALRPDFLVGRWYAIRRTQETRVRVTPLPRWHKVMKVPWDCWKNNVAWRLSHGSDFSSYFVSSKEEREEMERFEIRFDRDLDQYHVIDWQLELHFPIGVNKLMHPQRNIRVWYSRQIKKGIAAVFQMDWLMSDDYGLKHMFEGEENESAQEVDDNSDVALDIQDDDDSDDSDNYFIELNAAQMEENVLPAVQRNAALTQDPSRIVPNPIRVAVKINGNMCNALIDTGSLCDFMSSTVADQLRLKKKELATPLMVQLAVLGSCSKVNFMTNAQFEYQGVNEPQMFDIINLSSYDLILGTPFLYQHSCLVGFNPDVVIIRSLESLPVRGSAVRKLASRTAALREENLEEVREYLRELAAPLCKTAAETDLPPL</sequence>
<dbReference type="InterPro" id="IPR021109">
    <property type="entry name" value="Peptidase_aspartic_dom_sf"/>
</dbReference>
<evidence type="ECO:0000313" key="1">
    <source>
        <dbReference type="EMBL" id="CAA7268278.1"/>
    </source>
</evidence>
<dbReference type="Proteomes" id="UP000467700">
    <property type="component" value="Unassembled WGS sequence"/>
</dbReference>
<dbReference type="CDD" id="cd00303">
    <property type="entry name" value="retropepsin_like"/>
    <property type="match status" value="1"/>
</dbReference>
<evidence type="ECO:0008006" key="3">
    <source>
        <dbReference type="Google" id="ProtNLM"/>
    </source>
</evidence>
<comment type="caution">
    <text evidence="1">The sequence shown here is derived from an EMBL/GenBank/DDBJ whole genome shotgun (WGS) entry which is preliminary data.</text>
</comment>
<accession>A0A8S0WA35</accession>
<evidence type="ECO:0000313" key="2">
    <source>
        <dbReference type="Proteomes" id="UP000467700"/>
    </source>
</evidence>
<dbReference type="EMBL" id="CACVBS010000067">
    <property type="protein sequence ID" value="CAA7268278.1"/>
    <property type="molecule type" value="Genomic_DNA"/>
</dbReference>
<keyword evidence="2" id="KW-1185">Reference proteome</keyword>